<dbReference type="HOGENOM" id="CLU_612584_0_0_1"/>
<feature type="compositionally biased region" description="Low complexity" evidence="1">
    <location>
        <begin position="130"/>
        <end position="142"/>
    </location>
</feature>
<protein>
    <submittedName>
        <fullName evidence="2">Uncharacterized protein</fullName>
    </submittedName>
</protein>
<dbReference type="AlphaFoldDB" id="A0A0C2Y370"/>
<name>A0A0C2Y370_HEBCY</name>
<evidence type="ECO:0000256" key="1">
    <source>
        <dbReference type="SAM" id="MobiDB-lite"/>
    </source>
</evidence>
<reference evidence="3" key="2">
    <citation type="submission" date="2015-01" db="EMBL/GenBank/DDBJ databases">
        <title>Evolutionary Origins and Diversification of the Mycorrhizal Mutualists.</title>
        <authorList>
            <consortium name="DOE Joint Genome Institute"/>
            <consortium name="Mycorrhizal Genomics Consortium"/>
            <person name="Kohler A."/>
            <person name="Kuo A."/>
            <person name="Nagy L.G."/>
            <person name="Floudas D."/>
            <person name="Copeland A."/>
            <person name="Barry K.W."/>
            <person name="Cichocki N."/>
            <person name="Veneault-Fourrey C."/>
            <person name="LaButti K."/>
            <person name="Lindquist E.A."/>
            <person name="Lipzen A."/>
            <person name="Lundell T."/>
            <person name="Morin E."/>
            <person name="Murat C."/>
            <person name="Riley R."/>
            <person name="Ohm R."/>
            <person name="Sun H."/>
            <person name="Tunlid A."/>
            <person name="Henrissat B."/>
            <person name="Grigoriev I.V."/>
            <person name="Hibbett D.S."/>
            <person name="Martin F."/>
        </authorList>
    </citation>
    <scope>NUCLEOTIDE SEQUENCE [LARGE SCALE GENOMIC DNA]</scope>
    <source>
        <strain evidence="3">h7</strain>
    </source>
</reference>
<dbReference type="EMBL" id="KN831774">
    <property type="protein sequence ID" value="KIM44288.1"/>
    <property type="molecule type" value="Genomic_DNA"/>
</dbReference>
<feature type="compositionally biased region" description="Pro residues" evidence="1">
    <location>
        <begin position="143"/>
        <end position="175"/>
    </location>
</feature>
<organism evidence="2 3">
    <name type="scientific">Hebeloma cylindrosporum</name>
    <dbReference type="NCBI Taxonomy" id="76867"/>
    <lineage>
        <taxon>Eukaryota</taxon>
        <taxon>Fungi</taxon>
        <taxon>Dikarya</taxon>
        <taxon>Basidiomycota</taxon>
        <taxon>Agaricomycotina</taxon>
        <taxon>Agaricomycetes</taxon>
        <taxon>Agaricomycetidae</taxon>
        <taxon>Agaricales</taxon>
        <taxon>Agaricineae</taxon>
        <taxon>Hymenogastraceae</taxon>
        <taxon>Hebeloma</taxon>
    </lineage>
</organism>
<sequence>MLLLSWLAPGGGRGIVASPVSNRPHHRLILRHAMTLERLQQGSKVARLGGPRFRVRYSFAHWIDPHNYLDAQQPQRYKQRFAFDRVRPFSHLAARYRRLQLDLLRAFITPSPPSLTPSPPSLAPSPPSLAPSLSSLAPSLPSFSPPLPSLLPSSPTPSPPSLTPSPPSLAPSPPSLAPSSSFAVIPCSFAATLTTFATSLSLSLPSPSPSPSASLSPTPSPLDKPGANLYQDSQPFQPLGSMLPPSTHVNSGQVDTLSTSSSSSFTSQSSMCSSIFDSRSIIGEEEDEEDEEEDEKEEEEDEEETFNRALLAKPGTTIAYTYAANHTVHQHKDGDRPRARSRTPSRRPQGLRPEQRARKSRPRGQYPRRLVCFSYTVASEPRREPYRPSAQNRGLENQDLGDNIRADLSAFLTRSPPELPMKFSYSYDLANWITTSRLSTFFPLLSP</sequence>
<reference evidence="2 3" key="1">
    <citation type="submission" date="2014-04" db="EMBL/GenBank/DDBJ databases">
        <authorList>
            <consortium name="DOE Joint Genome Institute"/>
            <person name="Kuo A."/>
            <person name="Gay G."/>
            <person name="Dore J."/>
            <person name="Kohler A."/>
            <person name="Nagy L.G."/>
            <person name="Floudas D."/>
            <person name="Copeland A."/>
            <person name="Barry K.W."/>
            <person name="Cichocki N."/>
            <person name="Veneault-Fourrey C."/>
            <person name="LaButti K."/>
            <person name="Lindquist E.A."/>
            <person name="Lipzen A."/>
            <person name="Lundell T."/>
            <person name="Morin E."/>
            <person name="Murat C."/>
            <person name="Sun H."/>
            <person name="Tunlid A."/>
            <person name="Henrissat B."/>
            <person name="Grigoriev I.V."/>
            <person name="Hibbett D.S."/>
            <person name="Martin F."/>
            <person name="Nordberg H.P."/>
            <person name="Cantor M.N."/>
            <person name="Hua S.X."/>
        </authorList>
    </citation>
    <scope>NUCLEOTIDE SEQUENCE [LARGE SCALE GENOMIC DNA]</scope>
    <source>
        <strain evidence="3">h7</strain>
    </source>
</reference>
<feature type="region of interest" description="Disordered" evidence="1">
    <location>
        <begin position="202"/>
        <end position="310"/>
    </location>
</feature>
<proteinExistence type="predicted"/>
<evidence type="ECO:0000313" key="3">
    <source>
        <dbReference type="Proteomes" id="UP000053424"/>
    </source>
</evidence>
<feature type="region of interest" description="Disordered" evidence="1">
    <location>
        <begin position="114"/>
        <end position="175"/>
    </location>
</feature>
<dbReference type="PRINTS" id="PR01217">
    <property type="entry name" value="PRICHEXTENSN"/>
</dbReference>
<keyword evidence="3" id="KW-1185">Reference proteome</keyword>
<feature type="region of interest" description="Disordered" evidence="1">
    <location>
        <begin position="326"/>
        <end position="363"/>
    </location>
</feature>
<dbReference type="Proteomes" id="UP000053424">
    <property type="component" value="Unassembled WGS sequence"/>
</dbReference>
<accession>A0A0C2Y370</accession>
<feature type="compositionally biased region" description="Low complexity" evidence="1">
    <location>
        <begin position="202"/>
        <end position="217"/>
    </location>
</feature>
<gene>
    <name evidence="2" type="ORF">M413DRAFT_25715</name>
</gene>
<feature type="compositionally biased region" description="Pro residues" evidence="1">
    <location>
        <begin position="114"/>
        <end position="129"/>
    </location>
</feature>
<feature type="compositionally biased region" description="Low complexity" evidence="1">
    <location>
        <begin position="256"/>
        <end position="274"/>
    </location>
</feature>
<feature type="compositionally biased region" description="Acidic residues" evidence="1">
    <location>
        <begin position="283"/>
        <end position="304"/>
    </location>
</feature>
<evidence type="ECO:0000313" key="2">
    <source>
        <dbReference type="EMBL" id="KIM44288.1"/>
    </source>
</evidence>